<gene>
    <name evidence="3" type="ORF">MICPUN_74643</name>
</gene>
<dbReference type="Proteomes" id="UP000002009">
    <property type="component" value="Chromosome 11"/>
</dbReference>
<feature type="non-terminal residue" evidence="3">
    <location>
        <position position="1"/>
    </location>
</feature>
<dbReference type="STRING" id="296587.C1EDY8"/>
<dbReference type="FunCoup" id="C1EDY8">
    <property type="interactions" value="439"/>
</dbReference>
<evidence type="ECO:0000313" key="3">
    <source>
        <dbReference type="EMBL" id="ACO66139.1"/>
    </source>
</evidence>
<dbReference type="SMART" id="SM00360">
    <property type="entry name" value="RRM"/>
    <property type="match status" value="1"/>
</dbReference>
<dbReference type="InterPro" id="IPR035979">
    <property type="entry name" value="RBD_domain_sf"/>
</dbReference>
<organism evidence="3 4">
    <name type="scientific">Micromonas commoda (strain RCC299 / NOUM17 / CCMP2709)</name>
    <name type="common">Picoplanktonic green alga</name>
    <dbReference type="NCBI Taxonomy" id="296587"/>
    <lineage>
        <taxon>Eukaryota</taxon>
        <taxon>Viridiplantae</taxon>
        <taxon>Chlorophyta</taxon>
        <taxon>Mamiellophyceae</taxon>
        <taxon>Mamiellales</taxon>
        <taxon>Mamiellaceae</taxon>
        <taxon>Micromonas</taxon>
    </lineage>
</organism>
<feature type="domain" description="RRM" evidence="2">
    <location>
        <begin position="1"/>
        <end position="81"/>
    </location>
</feature>
<dbReference type="InterPro" id="IPR012677">
    <property type="entry name" value="Nucleotide-bd_a/b_plait_sf"/>
</dbReference>
<dbReference type="GO" id="GO:0003723">
    <property type="term" value="F:RNA binding"/>
    <property type="evidence" value="ECO:0007669"/>
    <property type="project" value="UniProtKB-UniRule"/>
</dbReference>
<dbReference type="RefSeq" id="XP_002504881.1">
    <property type="nucleotide sequence ID" value="XM_002504835.1"/>
</dbReference>
<dbReference type="InterPro" id="IPR050441">
    <property type="entry name" value="RBM"/>
</dbReference>
<dbReference type="OrthoDB" id="439808at2759"/>
<dbReference type="PROSITE" id="PS50102">
    <property type="entry name" value="RRM"/>
    <property type="match status" value="1"/>
</dbReference>
<dbReference type="Pfam" id="PF00076">
    <property type="entry name" value="RRM_1"/>
    <property type="match status" value="1"/>
</dbReference>
<dbReference type="PANTHER" id="PTHR48034">
    <property type="entry name" value="TRANSFORMER-2 SEX-DETERMINING PROTEIN-RELATED"/>
    <property type="match status" value="1"/>
</dbReference>
<dbReference type="GeneID" id="8247611"/>
<proteinExistence type="predicted"/>
<dbReference type="eggNOG" id="KOG0118">
    <property type="taxonomic scope" value="Eukaryota"/>
</dbReference>
<dbReference type="InterPro" id="IPR000504">
    <property type="entry name" value="RRM_dom"/>
</dbReference>
<evidence type="ECO:0000313" key="4">
    <source>
        <dbReference type="Proteomes" id="UP000002009"/>
    </source>
</evidence>
<dbReference type="SUPFAM" id="SSF54928">
    <property type="entry name" value="RNA-binding domain, RBD"/>
    <property type="match status" value="1"/>
</dbReference>
<keyword evidence="1" id="KW-0694">RNA-binding</keyword>
<dbReference type="AlphaFoldDB" id="C1EDY8"/>
<evidence type="ECO:0000259" key="2">
    <source>
        <dbReference type="PROSITE" id="PS50102"/>
    </source>
</evidence>
<protein>
    <recommendedName>
        <fullName evidence="2">RRM domain-containing protein</fullName>
    </recommendedName>
</protein>
<keyword evidence="4" id="KW-1185">Reference proteome</keyword>
<dbReference type="InParanoid" id="C1EDY8"/>
<dbReference type="OMA" id="FIEMSCK"/>
<dbReference type="KEGG" id="mis:MICPUN_74643"/>
<accession>C1EDY8</accession>
<sequence>SLLVRQLPPDARAEELEEAFSKYGKVIDVYIPRDYYTKRPKGIAFVQFPNPEEAADAERALDGTTLCGVENISVQVALQKRKDPS</sequence>
<name>C1EDY8_MICCC</name>
<feature type="non-terminal residue" evidence="3">
    <location>
        <position position="85"/>
    </location>
</feature>
<evidence type="ECO:0000256" key="1">
    <source>
        <dbReference type="PROSITE-ProRule" id="PRU00176"/>
    </source>
</evidence>
<dbReference type="Gene3D" id="3.30.70.330">
    <property type="match status" value="1"/>
</dbReference>
<dbReference type="EMBL" id="CP001330">
    <property type="protein sequence ID" value="ACO66139.1"/>
    <property type="molecule type" value="Genomic_DNA"/>
</dbReference>
<reference evidence="3 4" key="1">
    <citation type="journal article" date="2009" name="Science">
        <title>Green evolution and dynamic adaptations revealed by genomes of the marine picoeukaryotes Micromonas.</title>
        <authorList>
            <person name="Worden A.Z."/>
            <person name="Lee J.H."/>
            <person name="Mock T."/>
            <person name="Rouze P."/>
            <person name="Simmons M.P."/>
            <person name="Aerts A.L."/>
            <person name="Allen A.E."/>
            <person name="Cuvelier M.L."/>
            <person name="Derelle E."/>
            <person name="Everett M.V."/>
            <person name="Foulon E."/>
            <person name="Grimwood J."/>
            <person name="Gundlach H."/>
            <person name="Henrissat B."/>
            <person name="Napoli C."/>
            <person name="McDonald S.M."/>
            <person name="Parker M.S."/>
            <person name="Rombauts S."/>
            <person name="Salamov A."/>
            <person name="Von Dassow P."/>
            <person name="Badger J.H."/>
            <person name="Coutinho P.M."/>
            <person name="Demir E."/>
            <person name="Dubchak I."/>
            <person name="Gentemann C."/>
            <person name="Eikrem W."/>
            <person name="Gready J.E."/>
            <person name="John U."/>
            <person name="Lanier W."/>
            <person name="Lindquist E.A."/>
            <person name="Lucas S."/>
            <person name="Mayer K.F."/>
            <person name="Moreau H."/>
            <person name="Not F."/>
            <person name="Otillar R."/>
            <person name="Panaud O."/>
            <person name="Pangilinan J."/>
            <person name="Paulsen I."/>
            <person name="Piegu B."/>
            <person name="Poliakov A."/>
            <person name="Robbens S."/>
            <person name="Schmutz J."/>
            <person name="Toulza E."/>
            <person name="Wyss T."/>
            <person name="Zelensky A."/>
            <person name="Zhou K."/>
            <person name="Armbrust E.V."/>
            <person name="Bhattacharya D."/>
            <person name="Goodenough U.W."/>
            <person name="Van de Peer Y."/>
            <person name="Grigoriev I.V."/>
        </authorList>
    </citation>
    <scope>NUCLEOTIDE SEQUENCE [LARGE SCALE GENOMIC DNA]</scope>
    <source>
        <strain evidence="4">RCC299 / NOUM17</strain>
    </source>
</reference>